<gene>
    <name evidence="2" type="ORF">JDV76_04925</name>
</gene>
<dbReference type="Proteomes" id="UP000625574">
    <property type="component" value="Unassembled WGS sequence"/>
</dbReference>
<dbReference type="InterPro" id="IPR000089">
    <property type="entry name" value="Biotin_lipoyl"/>
</dbReference>
<comment type="caution">
    <text evidence="2">The sequence shown here is derived from an EMBL/GenBank/DDBJ whole genome shotgun (WGS) entry which is preliminary data.</text>
</comment>
<dbReference type="EMBL" id="JAEIOT010000005">
    <property type="protein sequence ID" value="MBI9000313.1"/>
    <property type="molecule type" value="Genomic_DNA"/>
</dbReference>
<dbReference type="RefSeq" id="WP_198735750.1">
    <property type="nucleotide sequence ID" value="NZ_JAEIOT010000005.1"/>
</dbReference>
<accession>A0ABS0VU83</accession>
<reference evidence="2 3" key="1">
    <citation type="submission" date="2020-12" db="EMBL/GenBank/DDBJ databases">
        <title>Genome public.</title>
        <authorList>
            <person name="Sun Q."/>
        </authorList>
    </citation>
    <scope>NUCLEOTIDE SEQUENCE [LARGE SCALE GENOMIC DNA]</scope>
    <source>
        <strain evidence="2 3">CCM 8864</strain>
    </source>
</reference>
<feature type="domain" description="Lipoyl-binding" evidence="1">
    <location>
        <begin position="9"/>
        <end position="67"/>
    </location>
</feature>
<dbReference type="Gene3D" id="2.40.50.100">
    <property type="match status" value="1"/>
</dbReference>
<name>A0ABS0VU83_9CORY</name>
<protein>
    <submittedName>
        <fullName evidence="2">Acetyl-CoA carboxylase biotin carboxyl carrier protein subunit</fullName>
    </submittedName>
</protein>
<organism evidence="2 3">
    <name type="scientific">Corynebacterium marambiense</name>
    <dbReference type="NCBI Taxonomy" id="2765364"/>
    <lineage>
        <taxon>Bacteria</taxon>
        <taxon>Bacillati</taxon>
        <taxon>Actinomycetota</taxon>
        <taxon>Actinomycetes</taxon>
        <taxon>Mycobacteriales</taxon>
        <taxon>Corynebacteriaceae</taxon>
        <taxon>Corynebacterium</taxon>
    </lineage>
</organism>
<evidence type="ECO:0000313" key="2">
    <source>
        <dbReference type="EMBL" id="MBI9000313.1"/>
    </source>
</evidence>
<sequence>MRICAPFAGIVRYMVADGEHVDTGYPVAVVETVKLEAPVLAPGPGVVRARRFPDFADVTGGDVLLELLELEEN</sequence>
<keyword evidence="3" id="KW-1185">Reference proteome</keyword>
<dbReference type="InterPro" id="IPR011053">
    <property type="entry name" value="Single_hybrid_motif"/>
</dbReference>
<dbReference type="Pfam" id="PF00364">
    <property type="entry name" value="Biotin_lipoyl"/>
    <property type="match status" value="1"/>
</dbReference>
<evidence type="ECO:0000313" key="3">
    <source>
        <dbReference type="Proteomes" id="UP000625574"/>
    </source>
</evidence>
<proteinExistence type="predicted"/>
<dbReference type="SUPFAM" id="SSF51230">
    <property type="entry name" value="Single hybrid motif"/>
    <property type="match status" value="1"/>
</dbReference>
<dbReference type="CDD" id="cd06850">
    <property type="entry name" value="biotinyl_domain"/>
    <property type="match status" value="1"/>
</dbReference>
<evidence type="ECO:0000259" key="1">
    <source>
        <dbReference type="Pfam" id="PF00364"/>
    </source>
</evidence>